<organism evidence="3 4">
    <name type="scientific">Streptococcus pluranimalium</name>
    <dbReference type="NCBI Taxonomy" id="82348"/>
    <lineage>
        <taxon>Bacteria</taxon>
        <taxon>Bacillati</taxon>
        <taxon>Bacillota</taxon>
        <taxon>Bacilli</taxon>
        <taxon>Lactobacillales</taxon>
        <taxon>Streptococcaceae</taxon>
        <taxon>Streptococcus</taxon>
    </lineage>
</organism>
<dbReference type="Gene3D" id="3.30.10.20">
    <property type="match status" value="1"/>
</dbReference>
<dbReference type="GeneID" id="98393255"/>
<keyword evidence="4" id="KW-1185">Reference proteome</keyword>
<protein>
    <recommendedName>
        <fullName evidence="2">PASTA domain-containing protein</fullName>
    </recommendedName>
</protein>
<dbReference type="EMBL" id="CP025536">
    <property type="protein sequence ID" value="AUW96498.1"/>
    <property type="molecule type" value="Genomic_DNA"/>
</dbReference>
<dbReference type="Proteomes" id="UP000238956">
    <property type="component" value="Chromosome"/>
</dbReference>
<dbReference type="KEGG" id="splr:C0J00_04965"/>
<dbReference type="RefSeq" id="WP_104967825.1">
    <property type="nucleotide sequence ID" value="NZ_CP025536.1"/>
</dbReference>
<dbReference type="CDD" id="cd06577">
    <property type="entry name" value="PASTA_pknB"/>
    <property type="match status" value="1"/>
</dbReference>
<feature type="domain" description="PASTA" evidence="2">
    <location>
        <begin position="55"/>
        <end position="121"/>
    </location>
</feature>
<sequence>MPKTKLKLSRKLGTLGRLFSIIPDTTAIIGKTIENSRPIIEKHMDQRHERQMTLVKIDNVVNLPLEEARQHLKNQGFTVSSIPAKPAKPAKKYATARENEVVQMSPKSGKHLKGSLVKLYYVDLDIIAASQELIDDETRRTVERNQTISDTFENVKNVIPFSKKKY</sequence>
<reference evidence="3 4" key="1">
    <citation type="submission" date="2017-12" db="EMBL/GenBank/DDBJ databases">
        <authorList>
            <person name="Hurst M.R.H."/>
        </authorList>
    </citation>
    <scope>NUCLEOTIDE SEQUENCE [LARGE SCALE GENOMIC DNA]</scope>
    <source>
        <strain evidence="3 4">TH11417</strain>
    </source>
</reference>
<name>A0A2L0D3T2_9STRE</name>
<comment type="subcellular location">
    <subcellularLocation>
        <location evidence="1">Cell membrane</location>
        <topology evidence="1">Single-pass membrane protein</topology>
    </subcellularLocation>
</comment>
<accession>A0A2L0D3T2</accession>
<evidence type="ECO:0000313" key="4">
    <source>
        <dbReference type="Proteomes" id="UP000238956"/>
    </source>
</evidence>
<dbReference type="InterPro" id="IPR005543">
    <property type="entry name" value="PASTA_dom"/>
</dbReference>
<proteinExistence type="predicted"/>
<dbReference type="Pfam" id="PF03793">
    <property type="entry name" value="PASTA"/>
    <property type="match status" value="1"/>
</dbReference>
<evidence type="ECO:0000313" key="3">
    <source>
        <dbReference type="EMBL" id="AUW96498.1"/>
    </source>
</evidence>
<reference evidence="3 4" key="2">
    <citation type="submission" date="2018-02" db="EMBL/GenBank/DDBJ databases">
        <title>Whole genome sequencing analysis of Streptococcus pluranimalium isolated from cattle infected mastitis in China.</title>
        <authorList>
            <person name="Zhang J.-R."/>
            <person name="Hu G.-Z."/>
        </authorList>
    </citation>
    <scope>NUCLEOTIDE SEQUENCE [LARGE SCALE GENOMIC DNA]</scope>
    <source>
        <strain evidence="3 4">TH11417</strain>
    </source>
</reference>
<dbReference type="OrthoDB" id="2220057at2"/>
<gene>
    <name evidence="3" type="ORF">C0J00_04965</name>
</gene>
<evidence type="ECO:0000256" key="1">
    <source>
        <dbReference type="ARBA" id="ARBA00004162"/>
    </source>
</evidence>
<dbReference type="AlphaFoldDB" id="A0A2L0D3T2"/>
<dbReference type="GO" id="GO:0005886">
    <property type="term" value="C:plasma membrane"/>
    <property type="evidence" value="ECO:0007669"/>
    <property type="project" value="UniProtKB-SubCell"/>
</dbReference>
<evidence type="ECO:0000259" key="2">
    <source>
        <dbReference type="Pfam" id="PF03793"/>
    </source>
</evidence>